<proteinExistence type="predicted"/>
<dbReference type="Proteomes" id="UP000658613">
    <property type="component" value="Unassembled WGS sequence"/>
</dbReference>
<name>A0A931GR49_9CORY</name>
<evidence type="ECO:0000313" key="2">
    <source>
        <dbReference type="Proteomes" id="UP000658613"/>
    </source>
</evidence>
<keyword evidence="2" id="KW-1185">Reference proteome</keyword>
<dbReference type="EMBL" id="JADOUE010000001">
    <property type="protein sequence ID" value="MBG6121558.1"/>
    <property type="molecule type" value="Genomic_DNA"/>
</dbReference>
<evidence type="ECO:0000313" key="1">
    <source>
        <dbReference type="EMBL" id="MBG6121558.1"/>
    </source>
</evidence>
<gene>
    <name evidence="1" type="ORF">IW254_000527</name>
</gene>
<organism evidence="1 2">
    <name type="scientific">Corynebacterium aquatimens</name>
    <dbReference type="NCBI Taxonomy" id="1190508"/>
    <lineage>
        <taxon>Bacteria</taxon>
        <taxon>Bacillati</taxon>
        <taxon>Actinomycetota</taxon>
        <taxon>Actinomycetes</taxon>
        <taxon>Mycobacteriales</taxon>
        <taxon>Corynebacteriaceae</taxon>
        <taxon>Corynebacterium</taxon>
    </lineage>
</organism>
<reference evidence="1" key="1">
    <citation type="submission" date="2020-11" db="EMBL/GenBank/DDBJ databases">
        <title>Sequencing the genomes of 1000 actinobacteria strains.</title>
        <authorList>
            <person name="Klenk H.-P."/>
        </authorList>
    </citation>
    <scope>NUCLEOTIDE SEQUENCE</scope>
    <source>
        <strain evidence="1">DSM 45632</strain>
    </source>
</reference>
<dbReference type="AlphaFoldDB" id="A0A931GR49"/>
<protein>
    <submittedName>
        <fullName evidence="1">Uncharacterized protein</fullName>
    </submittedName>
</protein>
<comment type="caution">
    <text evidence="1">The sequence shown here is derived from an EMBL/GenBank/DDBJ whole genome shotgun (WGS) entry which is preliminary data.</text>
</comment>
<sequence>MAAPQRSQYNAVVKVGADTAGHLANRAEPKHGQGSAVRHIGILHALPGGRQNVGKKEDGCIKVVLKP</sequence>
<accession>A0A931GR49</accession>